<accession>K0WVU6</accession>
<dbReference type="Pfam" id="PF00472">
    <property type="entry name" value="RF-1"/>
    <property type="match status" value="1"/>
</dbReference>
<evidence type="ECO:0000256" key="4">
    <source>
        <dbReference type="ARBA" id="ARBA00022917"/>
    </source>
</evidence>
<dbReference type="Gene3D" id="3.30.160.20">
    <property type="match status" value="1"/>
</dbReference>
<keyword evidence="4" id="KW-0648">Protein biosynthesis</keyword>
<dbReference type="InterPro" id="IPR000352">
    <property type="entry name" value="Pep_chain_release_fac_I"/>
</dbReference>
<gene>
    <name evidence="7" type="ORF">HMPREF9448_02490</name>
</gene>
<reference evidence="7 8" key="1">
    <citation type="submission" date="2012-08" db="EMBL/GenBank/DDBJ databases">
        <title>The Genome Sequence of Barnesiella intestinihominis YIT 11860.</title>
        <authorList>
            <consortium name="The Broad Institute Genome Sequencing Platform"/>
            <person name="Earl A."/>
            <person name="Ward D."/>
            <person name="Feldgarden M."/>
            <person name="Gevers D."/>
            <person name="Morotomi M."/>
            <person name="Walker B."/>
            <person name="Young S.K."/>
            <person name="Zeng Q."/>
            <person name="Gargeya S."/>
            <person name="Fitzgerald M."/>
            <person name="Haas B."/>
            <person name="Abouelleil A."/>
            <person name="Alvarado L."/>
            <person name="Arachchi H.M."/>
            <person name="Berlin A.M."/>
            <person name="Chapman S.B."/>
            <person name="Goldberg J."/>
            <person name="Griggs A."/>
            <person name="Gujja S."/>
            <person name="Hansen M."/>
            <person name="Howarth C."/>
            <person name="Imamovic A."/>
            <person name="Larimer J."/>
            <person name="McCowen C."/>
            <person name="Montmayeur A."/>
            <person name="Murphy C."/>
            <person name="Neiman D."/>
            <person name="Pearson M."/>
            <person name="Priest M."/>
            <person name="Roberts A."/>
            <person name="Saif S."/>
            <person name="Shea T."/>
            <person name="Sisk P."/>
            <person name="Sykes S."/>
            <person name="Wortman J."/>
            <person name="Nusbaum C."/>
            <person name="Birren B."/>
        </authorList>
    </citation>
    <scope>NUCLEOTIDE SEQUENCE [LARGE SCALE GENOMIC DNA]</scope>
    <source>
        <strain evidence="7 8">YIT 11860</strain>
    </source>
</reference>
<keyword evidence="8" id="KW-1185">Reference proteome</keyword>
<dbReference type="PANTHER" id="PTHR43116">
    <property type="entry name" value="PEPTIDE CHAIN RELEASE FACTOR 2"/>
    <property type="match status" value="1"/>
</dbReference>
<dbReference type="GO" id="GO:0005737">
    <property type="term" value="C:cytoplasm"/>
    <property type="evidence" value="ECO:0007669"/>
    <property type="project" value="InterPro"/>
</dbReference>
<dbReference type="FunFam" id="3.30.160.20:FF:000040">
    <property type="entry name" value="Peptide chain release factor 2"/>
    <property type="match status" value="1"/>
</dbReference>
<dbReference type="STRING" id="742726.HMPREF9448_02490"/>
<protein>
    <recommendedName>
        <fullName evidence="5">Peptide chain release factor 2</fullName>
    </recommendedName>
</protein>
<comment type="similarity">
    <text evidence="1">Belongs to the prokaryotic/mitochondrial release factor family.</text>
</comment>
<dbReference type="InterPro" id="IPR004374">
    <property type="entry name" value="PrfB"/>
</dbReference>
<sequence>MKKVKALHFWIDSYTEIEKSVEELRLAFDFVKEGIVSEEEVDEIYKRTTELIENLELRNMLRREEDKLGVVLKINSGAGGTESQDWASMLMRMYLRWCEQHNYKASIANILEGDEAGIKSVTIQIEGDYVYGYLKSENGVHRLVRVSPYNAQGKRMTSFASVFVTPLVDDTIEININPANISWDTFRSSGAGGQNVNKVESGVRLRYQFKDPYTGEEEEILVENTETRDQPKNRENAMRQLRSILYEKELQHRMAEQAKIEAGKKKIEWGSQIRSYVFDDRRVKDHRTNYQTSDVQGVMDGKIDDFIKAYLMEFAGEENNG</sequence>
<dbReference type="AlphaFoldDB" id="K0WVU6"/>
<name>K0WVU6_9BACT</name>
<dbReference type="NCBIfam" id="TIGR00020">
    <property type="entry name" value="prfB"/>
    <property type="match status" value="1"/>
</dbReference>
<dbReference type="PROSITE" id="PS00745">
    <property type="entry name" value="RF_PROK_I"/>
    <property type="match status" value="1"/>
</dbReference>
<evidence type="ECO:0000313" key="7">
    <source>
        <dbReference type="EMBL" id="EJZ62371.1"/>
    </source>
</evidence>
<evidence type="ECO:0000313" key="8">
    <source>
        <dbReference type="Proteomes" id="UP000006044"/>
    </source>
</evidence>
<evidence type="ECO:0000259" key="6">
    <source>
        <dbReference type="PROSITE" id="PS00745"/>
    </source>
</evidence>
<dbReference type="Proteomes" id="UP000006044">
    <property type="component" value="Unassembled WGS sequence"/>
</dbReference>
<keyword evidence="2" id="KW-0488">Methylation</keyword>
<proteinExistence type="inferred from homology"/>
<dbReference type="GO" id="GO:0016149">
    <property type="term" value="F:translation release factor activity, codon specific"/>
    <property type="evidence" value="ECO:0007669"/>
    <property type="project" value="InterPro"/>
</dbReference>
<organism evidence="7 8">
    <name type="scientific">Barnesiella intestinihominis YIT 11860</name>
    <dbReference type="NCBI Taxonomy" id="742726"/>
    <lineage>
        <taxon>Bacteria</taxon>
        <taxon>Pseudomonadati</taxon>
        <taxon>Bacteroidota</taxon>
        <taxon>Bacteroidia</taxon>
        <taxon>Bacteroidales</taxon>
        <taxon>Barnesiellaceae</taxon>
        <taxon>Barnesiella</taxon>
    </lineage>
</organism>
<dbReference type="SUPFAM" id="SSF75620">
    <property type="entry name" value="Release factor"/>
    <property type="match status" value="1"/>
</dbReference>
<dbReference type="eggNOG" id="COG1186">
    <property type="taxonomic scope" value="Bacteria"/>
</dbReference>
<dbReference type="InterPro" id="IPR045853">
    <property type="entry name" value="Pep_chain_release_fac_I_sf"/>
</dbReference>
<feature type="domain" description="Prokaryotic-type class I peptide chain release factors" evidence="6">
    <location>
        <begin position="187"/>
        <end position="203"/>
    </location>
</feature>
<evidence type="ECO:0000256" key="3">
    <source>
        <dbReference type="ARBA" id="ARBA00022490"/>
    </source>
</evidence>
<dbReference type="PATRIC" id="fig|742726.3.peg.2599"/>
<comment type="caution">
    <text evidence="7">The sequence shown here is derived from an EMBL/GenBank/DDBJ whole genome shotgun (WGS) entry which is preliminary data.</text>
</comment>
<dbReference type="HOGENOM" id="CLU_036856_6_0_10"/>
<dbReference type="Pfam" id="PF03462">
    <property type="entry name" value="PCRF"/>
    <property type="match status" value="1"/>
</dbReference>
<keyword evidence="3" id="KW-0963">Cytoplasm</keyword>
<evidence type="ECO:0000256" key="5">
    <source>
        <dbReference type="NCBIfam" id="TIGR00020"/>
    </source>
</evidence>
<dbReference type="EMBL" id="ADLE01000017">
    <property type="protein sequence ID" value="EJZ62371.1"/>
    <property type="molecule type" value="Genomic_DNA"/>
</dbReference>
<evidence type="ECO:0000256" key="2">
    <source>
        <dbReference type="ARBA" id="ARBA00022481"/>
    </source>
</evidence>
<evidence type="ECO:0000256" key="1">
    <source>
        <dbReference type="ARBA" id="ARBA00010835"/>
    </source>
</evidence>
<dbReference type="SMART" id="SM00937">
    <property type="entry name" value="PCRF"/>
    <property type="match status" value="1"/>
</dbReference>
<dbReference type="Gene3D" id="3.30.70.1660">
    <property type="match status" value="1"/>
</dbReference>
<dbReference type="InterPro" id="IPR005139">
    <property type="entry name" value="PCRF"/>
</dbReference>
<dbReference type="PANTHER" id="PTHR43116:SF3">
    <property type="entry name" value="CLASS I PEPTIDE CHAIN RELEASE FACTOR"/>
    <property type="match status" value="1"/>
</dbReference>